<proteinExistence type="predicted"/>
<dbReference type="Proteomes" id="UP001056120">
    <property type="component" value="Linkage Group LG15"/>
</dbReference>
<comment type="caution">
    <text evidence="1">The sequence shown here is derived from an EMBL/GenBank/DDBJ whole genome shotgun (WGS) entry which is preliminary data.</text>
</comment>
<evidence type="ECO:0000313" key="2">
    <source>
        <dbReference type="Proteomes" id="UP001056120"/>
    </source>
</evidence>
<reference evidence="1 2" key="2">
    <citation type="journal article" date="2022" name="Mol. Ecol. Resour.">
        <title>The genomes of chicory, endive, great burdock and yacon provide insights into Asteraceae paleo-polyploidization history and plant inulin production.</title>
        <authorList>
            <person name="Fan W."/>
            <person name="Wang S."/>
            <person name="Wang H."/>
            <person name="Wang A."/>
            <person name="Jiang F."/>
            <person name="Liu H."/>
            <person name="Zhao H."/>
            <person name="Xu D."/>
            <person name="Zhang Y."/>
        </authorList>
    </citation>
    <scope>NUCLEOTIDE SEQUENCE [LARGE SCALE GENOMIC DNA]</scope>
    <source>
        <strain evidence="2">cv. Yunnan</strain>
        <tissue evidence="1">Leaves</tissue>
    </source>
</reference>
<keyword evidence="2" id="KW-1185">Reference proteome</keyword>
<gene>
    <name evidence="1" type="ORF">L1987_47218</name>
</gene>
<evidence type="ECO:0000313" key="1">
    <source>
        <dbReference type="EMBL" id="KAI3777418.1"/>
    </source>
</evidence>
<name>A0ACB9G2K7_9ASTR</name>
<organism evidence="1 2">
    <name type="scientific">Smallanthus sonchifolius</name>
    <dbReference type="NCBI Taxonomy" id="185202"/>
    <lineage>
        <taxon>Eukaryota</taxon>
        <taxon>Viridiplantae</taxon>
        <taxon>Streptophyta</taxon>
        <taxon>Embryophyta</taxon>
        <taxon>Tracheophyta</taxon>
        <taxon>Spermatophyta</taxon>
        <taxon>Magnoliopsida</taxon>
        <taxon>eudicotyledons</taxon>
        <taxon>Gunneridae</taxon>
        <taxon>Pentapetalae</taxon>
        <taxon>asterids</taxon>
        <taxon>campanulids</taxon>
        <taxon>Asterales</taxon>
        <taxon>Asteraceae</taxon>
        <taxon>Asteroideae</taxon>
        <taxon>Heliantheae alliance</taxon>
        <taxon>Millerieae</taxon>
        <taxon>Smallanthus</taxon>
    </lineage>
</organism>
<dbReference type="EMBL" id="CM042032">
    <property type="protein sequence ID" value="KAI3777418.1"/>
    <property type="molecule type" value="Genomic_DNA"/>
</dbReference>
<sequence length="114" mass="12962">MGKTIKLQIDLGCHQAYYQRQEGCMKADRIDKLPGQPEVGFDHYAGYVTVDAEAGRALFDYFAESPYNRSSKPLVLWLKCSMEGPDARPWDMEPWKNLDRFGSTCKNMDSLSAC</sequence>
<accession>A0ACB9G2K7</accession>
<reference evidence="2" key="1">
    <citation type="journal article" date="2022" name="Mol. Ecol. Resour.">
        <title>The genomes of chicory, endive, great burdock and yacon provide insights into Asteraceae palaeo-polyploidization history and plant inulin production.</title>
        <authorList>
            <person name="Fan W."/>
            <person name="Wang S."/>
            <person name="Wang H."/>
            <person name="Wang A."/>
            <person name="Jiang F."/>
            <person name="Liu H."/>
            <person name="Zhao H."/>
            <person name="Xu D."/>
            <person name="Zhang Y."/>
        </authorList>
    </citation>
    <scope>NUCLEOTIDE SEQUENCE [LARGE SCALE GENOMIC DNA]</scope>
    <source>
        <strain evidence="2">cv. Yunnan</strain>
    </source>
</reference>
<protein>
    <submittedName>
        <fullName evidence="1">Uncharacterized protein</fullName>
    </submittedName>
</protein>